<sequence>MVADRWSSLMWPLLSALLVTGLTLFGLVVVGALLVDRWRHGGRKSSDGVLLANGRRVATMVRGGARPEAARADGIRESPGSPPPKSEANRST</sequence>
<dbReference type="EMBL" id="CP022521">
    <property type="protein sequence ID" value="ASO20405.1"/>
    <property type="molecule type" value="Genomic_DNA"/>
</dbReference>
<proteinExistence type="predicted"/>
<dbReference type="RefSeq" id="WP_157736808.1">
    <property type="nucleotide sequence ID" value="NZ_CP022521.1"/>
</dbReference>
<reference evidence="1 2" key="1">
    <citation type="submission" date="2017-07" db="EMBL/GenBank/DDBJ databases">
        <title>Complete genome sequence of Actinoalloteichus hoggarensis DSM 45943, type strain of Actinoalloteichus hoggarensis.</title>
        <authorList>
            <person name="Ruckert C."/>
            <person name="Nouioui I."/>
            <person name="Willmese J."/>
            <person name="van Wezel G."/>
            <person name="Klenk H.-P."/>
            <person name="Kalinowski J."/>
            <person name="Zotchev S.B."/>
        </authorList>
    </citation>
    <scope>NUCLEOTIDE SEQUENCE [LARGE SCALE GENOMIC DNA]</scope>
    <source>
        <strain evidence="1 2">DSM 45943</strain>
    </source>
</reference>
<protein>
    <submittedName>
        <fullName evidence="1">Uncharacterized protein</fullName>
    </submittedName>
</protein>
<name>A0A221W3K4_9PSEU</name>
<dbReference type="KEGG" id="ahg:AHOG_13810"/>
<evidence type="ECO:0000313" key="1">
    <source>
        <dbReference type="EMBL" id="ASO20405.1"/>
    </source>
</evidence>
<accession>A0A221W3K4</accession>
<evidence type="ECO:0000313" key="2">
    <source>
        <dbReference type="Proteomes" id="UP000204221"/>
    </source>
</evidence>
<gene>
    <name evidence="1" type="ORF">AHOG_13810</name>
</gene>
<organism evidence="1 2">
    <name type="scientific">Actinoalloteichus hoggarensis</name>
    <dbReference type="NCBI Taxonomy" id="1470176"/>
    <lineage>
        <taxon>Bacteria</taxon>
        <taxon>Bacillati</taxon>
        <taxon>Actinomycetota</taxon>
        <taxon>Actinomycetes</taxon>
        <taxon>Pseudonocardiales</taxon>
        <taxon>Pseudonocardiaceae</taxon>
        <taxon>Actinoalloteichus</taxon>
    </lineage>
</organism>
<keyword evidence="2" id="KW-1185">Reference proteome</keyword>
<dbReference type="AlphaFoldDB" id="A0A221W3K4"/>
<dbReference type="Proteomes" id="UP000204221">
    <property type="component" value="Chromosome"/>
</dbReference>